<feature type="domain" description="Histidine kinase/HSP90-like ATPase" evidence="7">
    <location>
        <begin position="285"/>
        <end position="447"/>
    </location>
</feature>
<keyword evidence="5" id="KW-0143">Chaperone</keyword>
<sequence length="849" mass="96734">MGGVTSSVAAKFAFFPPDPPSYTVVETPETAGTRRTLGLSGVPRRDNVEVVRVPTKRGTEIVAVYVRNPSAKLTVLYSHGNAADLGQMYELFTELSLHLRVNLMGYDYSGYGQSSGKPSEQNTYADIEAAYRCLEETYGVHEEDVILYGQSVGSGPTLDLATRLPRLRAIVLHSPILSGLRVMYPVKHTYWFDIYKNIDKVPLVNCPVLVIHVDRVRLRASSFAPKRVFGYSASGGLGWQRGKVVRCVAAVAEKEEAGEAAGEKFEYQAEVSRLLDLIVHSLYSHKEVFLRELVSNASDALDKLRFLSVTDSSLLGDSGELEIRIKPDLDNGTITITDTGIGMTKEELIDCLGTIAQSGTSKFLKALKENQDLGADNGLIGQFGVGFYSAFLVAEKVVVSTKSPKSDKQYVWEAVADSNSYAIREETDPDKLLKRGTQITLYLRPDDKFEFADPTRIQGLVKNYSQFVSFPIYTWQEKSRTVEVEEEEEPKEGDETKPEDKKKKTKTEKYWDWELANETKPIWMRNAKEVKKEEYYEFYKKTFNEFLDPVGYTHFTTEGEVEFRSVLYIPGMAPLNNEDIVNPKTKNIRLYVKRVFISDDFDGELITDSSFNLQFPRYLSFVKGVVDSNDLPLNVSREILQESRIVRIMRKRLVRKTFDMIQDISESENKEDYKKFWENFGKLIKLGCIEDSGNHKRLTPLLRFHSSKSEEEMISLDDYVENMPENQKAIYYLATDSLKVLYLVEPIDEVAIQNLQTYKEKKFVDISKEDLELGDEDEVKEREDKQEFNLLCDWIKQQLGDKVAKPDSPAELGNKIYEMMAIALGGRWGRSNLRRVVLWEKLSLVRVLR</sequence>
<evidence type="ECO:0000313" key="8">
    <source>
        <dbReference type="EMBL" id="KAK1317618.1"/>
    </source>
</evidence>
<keyword evidence="2" id="KW-0547">Nucleotide-binding</keyword>
<evidence type="ECO:0000256" key="3">
    <source>
        <dbReference type="ARBA" id="ARBA00022840"/>
    </source>
</evidence>
<dbReference type="InterPro" id="IPR020568">
    <property type="entry name" value="Ribosomal_Su5_D2-typ_SF"/>
</dbReference>
<keyword evidence="3" id="KW-0067">ATP-binding</keyword>
<proteinExistence type="inferred from homology"/>
<dbReference type="AlphaFoldDB" id="A0AAV9EZX1"/>
<dbReference type="InterPro" id="IPR019805">
    <property type="entry name" value="Heat_shock_protein_90_CS"/>
</dbReference>
<dbReference type="InterPro" id="IPR020575">
    <property type="entry name" value="Hsp90_N"/>
</dbReference>
<protein>
    <submittedName>
        <fullName evidence="8">Heat shock protein 90-1</fullName>
    </submittedName>
</protein>
<dbReference type="FunFam" id="3.30.565.10:FF:000024">
    <property type="entry name" value="heat shock protein 90-5, chloroplastic"/>
    <property type="match status" value="1"/>
</dbReference>
<dbReference type="PROSITE" id="PS00298">
    <property type="entry name" value="HSP90"/>
    <property type="match status" value="1"/>
</dbReference>
<dbReference type="Proteomes" id="UP001180020">
    <property type="component" value="Unassembled WGS sequence"/>
</dbReference>
<evidence type="ECO:0000256" key="6">
    <source>
        <dbReference type="SAM" id="MobiDB-lite"/>
    </source>
</evidence>
<dbReference type="NCBIfam" id="NF003555">
    <property type="entry name" value="PRK05218.1"/>
    <property type="match status" value="1"/>
</dbReference>
<dbReference type="InterPro" id="IPR001404">
    <property type="entry name" value="Hsp90_fam"/>
</dbReference>
<gene>
    <name evidence="8" type="primary">HSP90-1</name>
    <name evidence="8" type="ORF">QJS10_CPA05g02061</name>
</gene>
<dbReference type="FunFam" id="3.30.230.80:FF:000005">
    <property type="entry name" value="heat shock protein 90-5, chloroplastic"/>
    <property type="match status" value="1"/>
</dbReference>
<dbReference type="GO" id="GO:0140662">
    <property type="term" value="F:ATP-dependent protein folding chaperone"/>
    <property type="evidence" value="ECO:0007669"/>
    <property type="project" value="InterPro"/>
</dbReference>
<dbReference type="PRINTS" id="PR00775">
    <property type="entry name" value="HEATSHOCK90"/>
</dbReference>
<dbReference type="PANTHER" id="PTHR11528">
    <property type="entry name" value="HEAT SHOCK PROTEIN 90 FAMILY MEMBER"/>
    <property type="match status" value="1"/>
</dbReference>
<name>A0AAV9EZX1_ACOCL</name>
<feature type="compositionally biased region" description="Basic and acidic residues" evidence="6">
    <location>
        <begin position="493"/>
        <end position="503"/>
    </location>
</feature>
<dbReference type="InterPro" id="IPR029058">
    <property type="entry name" value="AB_hydrolase_fold"/>
</dbReference>
<dbReference type="CDD" id="cd16927">
    <property type="entry name" value="HATPase_Hsp90-like"/>
    <property type="match status" value="1"/>
</dbReference>
<dbReference type="SUPFAM" id="SSF53474">
    <property type="entry name" value="alpha/beta-Hydrolases"/>
    <property type="match status" value="1"/>
</dbReference>
<dbReference type="SUPFAM" id="SSF55874">
    <property type="entry name" value="ATPase domain of HSP90 chaperone/DNA topoisomerase II/histidine kinase"/>
    <property type="match status" value="1"/>
</dbReference>
<keyword evidence="4 8" id="KW-0346">Stress response</keyword>
<dbReference type="Gene3D" id="3.40.50.11260">
    <property type="match status" value="2"/>
</dbReference>
<dbReference type="HAMAP" id="MF_00505">
    <property type="entry name" value="HSP90"/>
    <property type="match status" value="1"/>
</dbReference>
<reference evidence="8" key="1">
    <citation type="journal article" date="2023" name="Nat. Commun.">
        <title>Diploid and tetraploid genomes of Acorus and the evolution of monocots.</title>
        <authorList>
            <person name="Ma L."/>
            <person name="Liu K.W."/>
            <person name="Li Z."/>
            <person name="Hsiao Y.Y."/>
            <person name="Qi Y."/>
            <person name="Fu T."/>
            <person name="Tang G.D."/>
            <person name="Zhang D."/>
            <person name="Sun W.H."/>
            <person name="Liu D.K."/>
            <person name="Li Y."/>
            <person name="Chen G.Z."/>
            <person name="Liu X.D."/>
            <person name="Liao X.Y."/>
            <person name="Jiang Y.T."/>
            <person name="Yu X."/>
            <person name="Hao Y."/>
            <person name="Huang J."/>
            <person name="Zhao X.W."/>
            <person name="Ke S."/>
            <person name="Chen Y.Y."/>
            <person name="Wu W.L."/>
            <person name="Hsu J.L."/>
            <person name="Lin Y.F."/>
            <person name="Huang M.D."/>
            <person name="Li C.Y."/>
            <person name="Huang L."/>
            <person name="Wang Z.W."/>
            <person name="Zhao X."/>
            <person name="Zhong W.Y."/>
            <person name="Peng D.H."/>
            <person name="Ahmad S."/>
            <person name="Lan S."/>
            <person name="Zhang J.S."/>
            <person name="Tsai W.C."/>
            <person name="Van de Peer Y."/>
            <person name="Liu Z.J."/>
        </authorList>
    </citation>
    <scope>NUCLEOTIDE SEQUENCE</scope>
    <source>
        <strain evidence="8">CP</strain>
    </source>
</reference>
<evidence type="ECO:0000256" key="1">
    <source>
        <dbReference type="ARBA" id="ARBA00008239"/>
    </source>
</evidence>
<comment type="caution">
    <text evidence="8">The sequence shown here is derived from an EMBL/GenBank/DDBJ whole genome shotgun (WGS) entry which is preliminary data.</text>
</comment>
<dbReference type="SMART" id="SM00387">
    <property type="entry name" value="HATPase_c"/>
    <property type="match status" value="1"/>
</dbReference>
<dbReference type="Gene3D" id="3.40.50.1820">
    <property type="entry name" value="alpha/beta hydrolase"/>
    <property type="match status" value="1"/>
</dbReference>
<dbReference type="GO" id="GO:0005524">
    <property type="term" value="F:ATP binding"/>
    <property type="evidence" value="ECO:0007669"/>
    <property type="project" value="UniProtKB-KW"/>
</dbReference>
<dbReference type="InterPro" id="IPR022742">
    <property type="entry name" value="Hydrolase_4"/>
</dbReference>
<dbReference type="Gene3D" id="3.30.565.10">
    <property type="entry name" value="Histidine kinase-like ATPase, C-terminal domain"/>
    <property type="match status" value="1"/>
</dbReference>
<comment type="similarity">
    <text evidence="1">Belongs to the heat shock protein 90 family.</text>
</comment>
<evidence type="ECO:0000256" key="4">
    <source>
        <dbReference type="ARBA" id="ARBA00023016"/>
    </source>
</evidence>
<reference evidence="8" key="2">
    <citation type="submission" date="2023-06" db="EMBL/GenBank/DDBJ databases">
        <authorList>
            <person name="Ma L."/>
            <person name="Liu K.-W."/>
            <person name="Li Z."/>
            <person name="Hsiao Y.-Y."/>
            <person name="Qi Y."/>
            <person name="Fu T."/>
            <person name="Tang G."/>
            <person name="Zhang D."/>
            <person name="Sun W.-H."/>
            <person name="Liu D.-K."/>
            <person name="Li Y."/>
            <person name="Chen G.-Z."/>
            <person name="Liu X.-D."/>
            <person name="Liao X.-Y."/>
            <person name="Jiang Y.-T."/>
            <person name="Yu X."/>
            <person name="Hao Y."/>
            <person name="Huang J."/>
            <person name="Zhao X.-W."/>
            <person name="Ke S."/>
            <person name="Chen Y.-Y."/>
            <person name="Wu W.-L."/>
            <person name="Hsu J.-L."/>
            <person name="Lin Y.-F."/>
            <person name="Huang M.-D."/>
            <person name="Li C.-Y."/>
            <person name="Huang L."/>
            <person name="Wang Z.-W."/>
            <person name="Zhao X."/>
            <person name="Zhong W.-Y."/>
            <person name="Peng D.-H."/>
            <person name="Ahmad S."/>
            <person name="Lan S."/>
            <person name="Zhang J.-S."/>
            <person name="Tsai W.-C."/>
            <person name="Van De Peer Y."/>
            <person name="Liu Z.-J."/>
        </authorList>
    </citation>
    <scope>NUCLEOTIDE SEQUENCE</scope>
    <source>
        <strain evidence="8">CP</strain>
        <tissue evidence="8">Leaves</tissue>
    </source>
</reference>
<dbReference type="Pfam" id="PF13589">
    <property type="entry name" value="HATPase_c_3"/>
    <property type="match status" value="1"/>
</dbReference>
<dbReference type="GO" id="GO:0016887">
    <property type="term" value="F:ATP hydrolysis activity"/>
    <property type="evidence" value="ECO:0007669"/>
    <property type="project" value="InterPro"/>
</dbReference>
<feature type="region of interest" description="Disordered" evidence="6">
    <location>
        <begin position="481"/>
        <end position="503"/>
    </location>
</feature>
<evidence type="ECO:0000259" key="7">
    <source>
        <dbReference type="SMART" id="SM00387"/>
    </source>
</evidence>
<accession>A0AAV9EZX1</accession>
<dbReference type="Gene3D" id="3.30.230.80">
    <property type="match status" value="1"/>
</dbReference>
<dbReference type="InterPro" id="IPR003594">
    <property type="entry name" value="HATPase_dom"/>
</dbReference>
<dbReference type="SUPFAM" id="SSF54211">
    <property type="entry name" value="Ribosomal protein S5 domain 2-like"/>
    <property type="match status" value="1"/>
</dbReference>
<organism evidence="8 9">
    <name type="scientific">Acorus calamus</name>
    <name type="common">Sweet flag</name>
    <dbReference type="NCBI Taxonomy" id="4465"/>
    <lineage>
        <taxon>Eukaryota</taxon>
        <taxon>Viridiplantae</taxon>
        <taxon>Streptophyta</taxon>
        <taxon>Embryophyta</taxon>
        <taxon>Tracheophyta</taxon>
        <taxon>Spermatophyta</taxon>
        <taxon>Magnoliopsida</taxon>
        <taxon>Liliopsida</taxon>
        <taxon>Acoraceae</taxon>
        <taxon>Acorus</taxon>
    </lineage>
</organism>
<dbReference type="EMBL" id="JAUJYO010000005">
    <property type="protein sequence ID" value="KAK1317618.1"/>
    <property type="molecule type" value="Genomic_DNA"/>
</dbReference>
<evidence type="ECO:0000256" key="2">
    <source>
        <dbReference type="ARBA" id="ARBA00022741"/>
    </source>
</evidence>
<dbReference type="Pfam" id="PF12146">
    <property type="entry name" value="Hydrolase_4"/>
    <property type="match status" value="1"/>
</dbReference>
<dbReference type="GO" id="GO:0051082">
    <property type="term" value="F:unfolded protein binding"/>
    <property type="evidence" value="ECO:0007669"/>
    <property type="project" value="InterPro"/>
</dbReference>
<evidence type="ECO:0000256" key="5">
    <source>
        <dbReference type="ARBA" id="ARBA00023186"/>
    </source>
</evidence>
<keyword evidence="9" id="KW-1185">Reference proteome</keyword>
<evidence type="ECO:0000313" key="9">
    <source>
        <dbReference type="Proteomes" id="UP001180020"/>
    </source>
</evidence>
<dbReference type="InterPro" id="IPR036890">
    <property type="entry name" value="HATPase_C_sf"/>
</dbReference>
<dbReference type="Pfam" id="PF00183">
    <property type="entry name" value="HSP90"/>
    <property type="match status" value="1"/>
</dbReference>